<dbReference type="PROSITE" id="PS50937">
    <property type="entry name" value="HTH_MERR_2"/>
    <property type="match status" value="1"/>
</dbReference>
<dbReference type="SUPFAM" id="SSF46955">
    <property type="entry name" value="Putative DNA-binding domain"/>
    <property type="match status" value="1"/>
</dbReference>
<reference evidence="3 4" key="1">
    <citation type="submission" date="2024-04" db="EMBL/GenBank/DDBJ databases">
        <title>Isolation of an actinomycete strain from pig manure.</title>
        <authorList>
            <person name="Gong T."/>
            <person name="Yu Z."/>
            <person name="An M."/>
            <person name="Wei C."/>
            <person name="Yang W."/>
            <person name="Liu L."/>
        </authorList>
    </citation>
    <scope>NUCLEOTIDE SEQUENCE [LARGE SCALE GENOMIC DNA]</scope>
    <source>
        <strain evidence="3 4">ZF39</strain>
    </source>
</reference>
<dbReference type="Proteomes" id="UP001442841">
    <property type="component" value="Chromosome"/>
</dbReference>
<dbReference type="EMBL" id="CP154795">
    <property type="protein sequence ID" value="XAN09003.1"/>
    <property type="molecule type" value="Genomic_DNA"/>
</dbReference>
<dbReference type="InterPro" id="IPR000551">
    <property type="entry name" value="MerR-type_HTH_dom"/>
</dbReference>
<name>A0ABZ3FW68_9ACTN</name>
<evidence type="ECO:0000313" key="3">
    <source>
        <dbReference type="EMBL" id="XAN09003.1"/>
    </source>
</evidence>
<proteinExistence type="predicted"/>
<dbReference type="SMART" id="SM00422">
    <property type="entry name" value="HTH_MERR"/>
    <property type="match status" value="1"/>
</dbReference>
<dbReference type="InterPro" id="IPR047057">
    <property type="entry name" value="MerR_fam"/>
</dbReference>
<dbReference type="CDD" id="cd00592">
    <property type="entry name" value="HTH_MerR-like"/>
    <property type="match status" value="1"/>
</dbReference>
<organism evidence="3 4">
    <name type="scientific">Ammonicoccus fulvus</name>
    <dbReference type="NCBI Taxonomy" id="3138240"/>
    <lineage>
        <taxon>Bacteria</taxon>
        <taxon>Bacillati</taxon>
        <taxon>Actinomycetota</taxon>
        <taxon>Actinomycetes</taxon>
        <taxon>Propionibacteriales</taxon>
        <taxon>Propionibacteriaceae</taxon>
        <taxon>Ammonicoccus</taxon>
    </lineage>
</organism>
<dbReference type="PRINTS" id="PR00040">
    <property type="entry name" value="HTHMERR"/>
</dbReference>
<accession>A0ABZ3FW68</accession>
<protein>
    <submittedName>
        <fullName evidence="3">MerR family transcriptional regulator</fullName>
    </submittedName>
</protein>
<dbReference type="PANTHER" id="PTHR30204:SF93">
    <property type="entry name" value="HTH MERR-TYPE DOMAIN-CONTAINING PROTEIN"/>
    <property type="match status" value="1"/>
</dbReference>
<sequence>MLTIGQLAEYAGTTVRAIRHYHQVGLLEEPARDASGYRSYGAQSVVDLKRIRVLADAGVPLKRIGELMHASPDELSEAVAEIDRDLRAQVRKLQATRKALAALALDEPFLPPELLEVHEEIRRRASEAGVSPRTLEMEREGWILASTLYPELMERWVGTQLRFLEDPEYLELYLLTDQAYDWAGDDPRIDDVARRTVDLIKRLGSVDYEHEAALHTDDRAYALVTTYRLDQSPGWASLTSRVRELLLGDSS</sequence>
<gene>
    <name evidence="3" type="ORF">AADG42_17360</name>
</gene>
<dbReference type="Gene3D" id="1.10.1660.10">
    <property type="match status" value="1"/>
</dbReference>
<feature type="domain" description="HTH merR-type" evidence="2">
    <location>
        <begin position="1"/>
        <end position="70"/>
    </location>
</feature>
<dbReference type="InterPro" id="IPR009061">
    <property type="entry name" value="DNA-bd_dom_put_sf"/>
</dbReference>
<dbReference type="Pfam" id="PF13411">
    <property type="entry name" value="MerR_1"/>
    <property type="match status" value="1"/>
</dbReference>
<dbReference type="PANTHER" id="PTHR30204">
    <property type="entry name" value="REDOX-CYCLING DRUG-SENSING TRANSCRIPTIONAL ACTIVATOR SOXR"/>
    <property type="match status" value="1"/>
</dbReference>
<dbReference type="RefSeq" id="WP_425310437.1">
    <property type="nucleotide sequence ID" value="NZ_CP154795.1"/>
</dbReference>
<keyword evidence="1" id="KW-0238">DNA-binding</keyword>
<keyword evidence="4" id="KW-1185">Reference proteome</keyword>
<evidence type="ECO:0000313" key="4">
    <source>
        <dbReference type="Proteomes" id="UP001442841"/>
    </source>
</evidence>
<evidence type="ECO:0000259" key="2">
    <source>
        <dbReference type="PROSITE" id="PS50937"/>
    </source>
</evidence>
<evidence type="ECO:0000256" key="1">
    <source>
        <dbReference type="ARBA" id="ARBA00023125"/>
    </source>
</evidence>